<evidence type="ECO:0000313" key="2">
    <source>
        <dbReference type="EMBL" id="QJT07808.1"/>
    </source>
</evidence>
<keyword evidence="3" id="KW-1185">Reference proteome</keyword>
<evidence type="ECO:0000259" key="1">
    <source>
        <dbReference type="PROSITE" id="PS51186"/>
    </source>
</evidence>
<feature type="domain" description="N-acetyltransferase" evidence="1">
    <location>
        <begin position="32"/>
        <end position="179"/>
    </location>
</feature>
<reference evidence="2 3" key="1">
    <citation type="submission" date="2019-04" db="EMBL/GenBank/DDBJ databases">
        <title>Isolation and culture of sulfate reducing bacteria from the cold seep of the South China Sea.</title>
        <authorList>
            <person name="Sun C."/>
            <person name="Liu R."/>
        </authorList>
    </citation>
    <scope>NUCLEOTIDE SEQUENCE [LARGE SCALE GENOMIC DNA]</scope>
    <source>
        <strain evidence="2 3">CS1</strain>
    </source>
</reference>
<dbReference type="PROSITE" id="PS51186">
    <property type="entry name" value="GNAT"/>
    <property type="match status" value="1"/>
</dbReference>
<evidence type="ECO:0000313" key="3">
    <source>
        <dbReference type="Proteomes" id="UP000503251"/>
    </source>
</evidence>
<proteinExistence type="predicted"/>
<dbReference type="CDD" id="cd04301">
    <property type="entry name" value="NAT_SF"/>
    <property type="match status" value="1"/>
</dbReference>
<sequence length="197" mass="20970">MRCSWRCANGASGPALSAACNQSPGIQKEYGVIIRNEELRDIEAIRTVHVEAFASHPYSRQTEHLIVDGLREAGALSVSLVADMEGQVVGHIAFSPALVGGAECGLYILGPVGVLPPFQRRGVGSRLVRDGLEAIRAMGATGCVLVGDPAFYRHFGFVQAAPLTMEGVPPEVVLYLPMADTMPRGAVTHHSAFHVEP</sequence>
<dbReference type="InterPro" id="IPR000182">
    <property type="entry name" value="GNAT_dom"/>
</dbReference>
<organism evidence="2 3">
    <name type="scientific">Oceanidesulfovibrio marinus</name>
    <dbReference type="NCBI Taxonomy" id="370038"/>
    <lineage>
        <taxon>Bacteria</taxon>
        <taxon>Pseudomonadati</taxon>
        <taxon>Thermodesulfobacteriota</taxon>
        <taxon>Desulfovibrionia</taxon>
        <taxon>Desulfovibrionales</taxon>
        <taxon>Desulfovibrionaceae</taxon>
        <taxon>Oceanidesulfovibrio</taxon>
    </lineage>
</organism>
<dbReference type="InterPro" id="IPR016181">
    <property type="entry name" value="Acyl_CoA_acyltransferase"/>
</dbReference>
<gene>
    <name evidence="2" type="ORF">E8L03_02190</name>
</gene>
<name>A0ABX6NCL2_9BACT</name>
<accession>A0ABX6NCL2</accession>
<protein>
    <submittedName>
        <fullName evidence="2">N-acetyltransferase</fullName>
    </submittedName>
</protein>
<dbReference type="Gene3D" id="3.40.630.30">
    <property type="match status" value="1"/>
</dbReference>
<dbReference type="SUPFAM" id="SSF55729">
    <property type="entry name" value="Acyl-CoA N-acyltransferases (Nat)"/>
    <property type="match status" value="1"/>
</dbReference>
<dbReference type="EMBL" id="CP039543">
    <property type="protein sequence ID" value="QJT07808.1"/>
    <property type="molecule type" value="Genomic_DNA"/>
</dbReference>
<dbReference type="Pfam" id="PF13508">
    <property type="entry name" value="Acetyltransf_7"/>
    <property type="match status" value="1"/>
</dbReference>
<dbReference type="PROSITE" id="PS51257">
    <property type="entry name" value="PROKAR_LIPOPROTEIN"/>
    <property type="match status" value="1"/>
</dbReference>
<dbReference type="Proteomes" id="UP000503251">
    <property type="component" value="Chromosome"/>
</dbReference>